<dbReference type="EMBL" id="WMBE01000002">
    <property type="protein sequence ID" value="MDG0866486.1"/>
    <property type="molecule type" value="Genomic_DNA"/>
</dbReference>
<protein>
    <recommendedName>
        <fullName evidence="1">UPF0033 domain-containing protein</fullName>
    </recommendedName>
</protein>
<dbReference type="InterPro" id="IPR001455">
    <property type="entry name" value="TusA-like"/>
</dbReference>
<reference evidence="4" key="3">
    <citation type="submission" date="2023-06" db="EMBL/GenBank/DDBJ databases">
        <title>Pangenomics reveal diversification of enzyme families and niche specialization in globally abundant SAR202 bacteria.</title>
        <authorList>
            <person name="Saw J.H.W."/>
        </authorList>
    </citation>
    <scope>NUCLEOTIDE SEQUENCE [LARGE SCALE GENOMIC DNA]</scope>
    <source>
        <strain evidence="4">JH1073</strain>
    </source>
</reference>
<dbReference type="CDD" id="cd00291">
    <property type="entry name" value="SirA_YedF_YeeD"/>
    <property type="match status" value="1"/>
</dbReference>
<name>A0AAJ6CVW3_9CHLR</name>
<accession>A0AAJ6CVW3</accession>
<evidence type="ECO:0000313" key="2">
    <source>
        <dbReference type="EMBL" id="MDG0866486.1"/>
    </source>
</evidence>
<sequence>MADEQIPTLDVRGEICPYPMLKTNEALDGDQKDVAIFDVITDHPPALSTVPPQAMKRGYEVEIDELGAGEWRMRLTKI</sequence>
<dbReference type="InterPro" id="IPR036868">
    <property type="entry name" value="TusA-like_sf"/>
</dbReference>
<dbReference type="Proteomes" id="UP001321249">
    <property type="component" value="Unassembled WGS sequence"/>
</dbReference>
<evidence type="ECO:0000259" key="1">
    <source>
        <dbReference type="Pfam" id="PF01206"/>
    </source>
</evidence>
<dbReference type="Proteomes" id="UP001219901">
    <property type="component" value="Chromosome"/>
</dbReference>
<evidence type="ECO:0000313" key="3">
    <source>
        <dbReference type="EMBL" id="WFG40579.1"/>
    </source>
</evidence>
<dbReference type="Gene3D" id="3.30.110.40">
    <property type="entry name" value="TusA-like domain"/>
    <property type="match status" value="1"/>
</dbReference>
<organism evidence="3 4">
    <name type="scientific">Candidatus Lucifugimonas marina</name>
    <dbReference type="NCBI Taxonomy" id="3038979"/>
    <lineage>
        <taxon>Bacteria</taxon>
        <taxon>Bacillati</taxon>
        <taxon>Chloroflexota</taxon>
        <taxon>Dehalococcoidia</taxon>
        <taxon>SAR202 cluster</taxon>
        <taxon>Candidatus Lucifugimonadales</taxon>
        <taxon>Candidatus Lucifugimonadaceae</taxon>
        <taxon>Candidatus Lucifugimonas</taxon>
    </lineage>
</organism>
<reference evidence="3" key="2">
    <citation type="journal article" date="2023" name="Nat. Commun.">
        <title>Cultivation of marine bacteria of the SAR202 clade.</title>
        <authorList>
            <person name="Lim Y."/>
            <person name="Seo J.H."/>
            <person name="Giovannoni S.J."/>
            <person name="Kang I."/>
            <person name="Cho J.C."/>
        </authorList>
    </citation>
    <scope>NUCLEOTIDE SEQUENCE</scope>
    <source>
        <strain evidence="3">JH1073</strain>
    </source>
</reference>
<dbReference type="EMBL" id="CP046147">
    <property type="protein sequence ID" value="WFG40579.1"/>
    <property type="molecule type" value="Genomic_DNA"/>
</dbReference>
<dbReference type="SUPFAM" id="SSF64307">
    <property type="entry name" value="SirA-like"/>
    <property type="match status" value="1"/>
</dbReference>
<proteinExistence type="predicted"/>
<keyword evidence="4" id="KW-1185">Reference proteome</keyword>
<feature type="domain" description="UPF0033" evidence="1">
    <location>
        <begin position="8"/>
        <end position="77"/>
    </location>
</feature>
<evidence type="ECO:0000313" key="4">
    <source>
        <dbReference type="Proteomes" id="UP001219901"/>
    </source>
</evidence>
<dbReference type="AlphaFoldDB" id="A0AAJ6CVW3"/>
<dbReference type="Pfam" id="PF01206">
    <property type="entry name" value="TusA"/>
    <property type="match status" value="1"/>
</dbReference>
<gene>
    <name evidence="2" type="ORF">GKO46_05285</name>
    <name evidence="3" type="ORF">GKO48_13530</name>
</gene>
<dbReference type="RefSeq" id="WP_342823939.1">
    <property type="nucleotide sequence ID" value="NZ_CP046146.1"/>
</dbReference>
<evidence type="ECO:0000313" key="5">
    <source>
        <dbReference type="Proteomes" id="UP001321249"/>
    </source>
</evidence>
<reference evidence="4 5" key="1">
    <citation type="submission" date="2019-11" db="EMBL/GenBank/DDBJ databases">
        <authorList>
            <person name="Cho J.-C."/>
        </authorList>
    </citation>
    <scope>NUCLEOTIDE SEQUENCE [LARGE SCALE GENOMIC DNA]</scope>
    <source>
        <strain evidence="3 4">JH1073</strain>
        <strain evidence="2 5">JH702</strain>
    </source>
</reference>